<dbReference type="RefSeq" id="XP_064701800.1">
    <property type="nucleotide sequence ID" value="XM_064852203.1"/>
</dbReference>
<proteinExistence type="predicted"/>
<comment type="caution">
    <text evidence="3">The sequence shown here is derived from an EMBL/GenBank/DDBJ whole genome shotgun (WGS) entry which is preliminary data.</text>
</comment>
<feature type="transmembrane region" description="Helical" evidence="2">
    <location>
        <begin position="178"/>
        <end position="202"/>
    </location>
</feature>
<keyword evidence="2" id="KW-0472">Membrane</keyword>
<evidence type="ECO:0000313" key="4">
    <source>
        <dbReference type="Proteomes" id="UP001358417"/>
    </source>
</evidence>
<feature type="region of interest" description="Disordered" evidence="1">
    <location>
        <begin position="80"/>
        <end position="100"/>
    </location>
</feature>
<dbReference type="AlphaFoldDB" id="A0AAV9MWV5"/>
<accession>A0AAV9MWV5</accession>
<keyword evidence="4" id="KW-1185">Reference proteome</keyword>
<dbReference type="Pfam" id="PF11951">
    <property type="entry name" value="Fungal_trans_2"/>
    <property type="match status" value="1"/>
</dbReference>
<organism evidence="3 4">
    <name type="scientific">Exophiala bonariae</name>
    <dbReference type="NCBI Taxonomy" id="1690606"/>
    <lineage>
        <taxon>Eukaryota</taxon>
        <taxon>Fungi</taxon>
        <taxon>Dikarya</taxon>
        <taxon>Ascomycota</taxon>
        <taxon>Pezizomycotina</taxon>
        <taxon>Eurotiomycetes</taxon>
        <taxon>Chaetothyriomycetidae</taxon>
        <taxon>Chaetothyriales</taxon>
        <taxon>Herpotrichiellaceae</taxon>
        <taxon>Exophiala</taxon>
    </lineage>
</organism>
<evidence type="ECO:0000256" key="1">
    <source>
        <dbReference type="SAM" id="MobiDB-lite"/>
    </source>
</evidence>
<sequence>MATPFSKSQDFSWRLLEFFVLEGSKGMSGRLPGNDPFVRLVLQLSQSDNLIWSALLAFSGSRMAVMYALPTLEHTTHTRPWSNYERRSGRGTGRRKRSLLGNPRNYLRSHLRATRELVKIAQGHASAHQYSEIYGVLFEVYTYYSSMITFQYSAEEVDIYANIESLQFYRSLRGYSTFGYIMVAACDLFTLMPEVALFGLLIRNSTKEDRRCLGVDLLYRRLAADIMAWQDHSLAQPLPEVEASVKVTLIYQNALLAFLHASYLCEDTDRHLLYMTLKPIVADALSLFESVKAMTVAVTSFWPLVILGSCLREQQDKDRLLSYLNQQSYKSGIQGRACKALMWMWGRQSEGEGVFGPVGLERYTRENNSGLFIG</sequence>
<keyword evidence="2" id="KW-0812">Transmembrane</keyword>
<gene>
    <name evidence="3" type="ORF">LTR84_008658</name>
</gene>
<dbReference type="GeneID" id="89976821"/>
<protein>
    <submittedName>
        <fullName evidence="3">Uncharacterized protein</fullName>
    </submittedName>
</protein>
<evidence type="ECO:0000256" key="2">
    <source>
        <dbReference type="SAM" id="Phobius"/>
    </source>
</evidence>
<name>A0AAV9MWV5_9EURO</name>
<dbReference type="Proteomes" id="UP001358417">
    <property type="component" value="Unassembled WGS sequence"/>
</dbReference>
<reference evidence="3 4" key="1">
    <citation type="submission" date="2023-08" db="EMBL/GenBank/DDBJ databases">
        <title>Black Yeasts Isolated from many extreme environments.</title>
        <authorList>
            <person name="Coleine C."/>
            <person name="Stajich J.E."/>
            <person name="Selbmann L."/>
        </authorList>
    </citation>
    <scope>NUCLEOTIDE SEQUENCE [LARGE SCALE GENOMIC DNA]</scope>
    <source>
        <strain evidence="3 4">CCFEE 5792</strain>
    </source>
</reference>
<dbReference type="InterPro" id="IPR021858">
    <property type="entry name" value="Fun_TF"/>
</dbReference>
<keyword evidence="2" id="KW-1133">Transmembrane helix</keyword>
<evidence type="ECO:0000313" key="3">
    <source>
        <dbReference type="EMBL" id="KAK5046201.1"/>
    </source>
</evidence>
<dbReference type="EMBL" id="JAVRRD010000032">
    <property type="protein sequence ID" value="KAK5046201.1"/>
    <property type="molecule type" value="Genomic_DNA"/>
</dbReference>